<protein>
    <submittedName>
        <fullName evidence="1">Uncharacterized protein</fullName>
    </submittedName>
</protein>
<proteinExistence type="predicted"/>
<accession>A0A0E0I3P8</accession>
<dbReference type="Proteomes" id="UP000006591">
    <property type="component" value="Chromosome 7"/>
</dbReference>
<dbReference type="EnsemblPlants" id="ONIVA07G20830.1">
    <property type="protein sequence ID" value="ONIVA07G20830.1"/>
    <property type="gene ID" value="ONIVA07G20830"/>
</dbReference>
<dbReference type="AlphaFoldDB" id="A0A0E0I3P8"/>
<dbReference type="HOGENOM" id="CLU_1974103_0_0_1"/>
<dbReference type="Gramene" id="ONIVA07G20830.1">
    <property type="protein sequence ID" value="ONIVA07G20830.1"/>
    <property type="gene ID" value="ONIVA07G20830"/>
</dbReference>
<keyword evidence="2" id="KW-1185">Reference proteome</keyword>
<reference evidence="1" key="2">
    <citation type="submission" date="2018-04" db="EMBL/GenBank/DDBJ databases">
        <title>OnivRS2 (Oryza nivara Reference Sequence Version 2).</title>
        <authorList>
            <person name="Zhang J."/>
            <person name="Kudrna D."/>
            <person name="Lee S."/>
            <person name="Talag J."/>
            <person name="Rajasekar S."/>
            <person name="Welchert J."/>
            <person name="Hsing Y.-I."/>
            <person name="Wing R.A."/>
        </authorList>
    </citation>
    <scope>NUCLEOTIDE SEQUENCE [LARGE SCALE GENOMIC DNA]</scope>
    <source>
        <strain evidence="1">SL10</strain>
    </source>
</reference>
<name>A0A0E0I3P8_ORYNI</name>
<sequence length="127" mass="13250">MTGVAVWMRRRSCIGGGDGGQRPRCDGGDSSWWNVLEGVVDFAEVSVDDLGAGGPDLEVTVARDMGVEGLEPLEILFSAGRPVGVEGLDELDVCPTEDGGLRVVAAEFKLFDDVVLNGRVVLDGGSG</sequence>
<evidence type="ECO:0000313" key="2">
    <source>
        <dbReference type="Proteomes" id="UP000006591"/>
    </source>
</evidence>
<reference evidence="1" key="1">
    <citation type="submission" date="2015-04" db="UniProtKB">
        <authorList>
            <consortium name="EnsemblPlants"/>
        </authorList>
    </citation>
    <scope>IDENTIFICATION</scope>
    <source>
        <strain evidence="1">SL10</strain>
    </source>
</reference>
<evidence type="ECO:0000313" key="1">
    <source>
        <dbReference type="EnsemblPlants" id="ONIVA07G20830.1"/>
    </source>
</evidence>
<organism evidence="1">
    <name type="scientific">Oryza nivara</name>
    <name type="common">Indian wild rice</name>
    <name type="synonym">Oryza sativa f. spontanea</name>
    <dbReference type="NCBI Taxonomy" id="4536"/>
    <lineage>
        <taxon>Eukaryota</taxon>
        <taxon>Viridiplantae</taxon>
        <taxon>Streptophyta</taxon>
        <taxon>Embryophyta</taxon>
        <taxon>Tracheophyta</taxon>
        <taxon>Spermatophyta</taxon>
        <taxon>Magnoliopsida</taxon>
        <taxon>Liliopsida</taxon>
        <taxon>Poales</taxon>
        <taxon>Poaceae</taxon>
        <taxon>BOP clade</taxon>
        <taxon>Oryzoideae</taxon>
        <taxon>Oryzeae</taxon>
        <taxon>Oryzinae</taxon>
        <taxon>Oryza</taxon>
    </lineage>
</organism>